<dbReference type="AlphaFoldDB" id="A0A2H1FM41"/>
<keyword evidence="1" id="KW-0175">Coiled coil</keyword>
<sequence length="229" mass="26589">MVVMKGINSGRQDGWIVFPSSSFHHCKNPFLPSIPTHPSQRSALEHRSSTTTLNSVFPALSRSEAICKSQTSVHNPVVAPIRLIPPTFSFPKRQPTQNKHFVFQNSNGTHPKKMCYYDNFKFACQDWKWGNFRQHCQKEYRTGETCGMKMIYNTMLLAEKCPSCEKIEKKLRRRDKAMSDWKRWSQQGGKFKASMEKAVEDVKTLEREIEALQREKERRYAAVGNARRN</sequence>
<dbReference type="EMBL" id="LT854253">
    <property type="protein sequence ID" value="SMR42346.1"/>
    <property type="molecule type" value="Genomic_DNA"/>
</dbReference>
<evidence type="ECO:0000256" key="1">
    <source>
        <dbReference type="SAM" id="Coils"/>
    </source>
</evidence>
<gene>
    <name evidence="2" type="ORF">ZT1E4_G1124</name>
</gene>
<name>A0A2H1FM41_ZYMTR</name>
<protein>
    <submittedName>
        <fullName evidence="2">Uncharacterized protein</fullName>
    </submittedName>
</protein>
<dbReference type="Proteomes" id="UP000245764">
    <property type="component" value="Chromosome 1"/>
</dbReference>
<feature type="coiled-coil region" evidence="1">
    <location>
        <begin position="195"/>
        <end position="222"/>
    </location>
</feature>
<accession>A0A2H1FM41</accession>
<evidence type="ECO:0000313" key="3">
    <source>
        <dbReference type="Proteomes" id="UP000245764"/>
    </source>
</evidence>
<proteinExistence type="predicted"/>
<evidence type="ECO:0000313" key="2">
    <source>
        <dbReference type="EMBL" id="SMR42346.1"/>
    </source>
</evidence>
<reference evidence="3" key="1">
    <citation type="submission" date="2017-05" db="EMBL/GenBank/DDBJ databases">
        <authorList>
            <person name="Song R."/>
            <person name="Chenine A.L."/>
            <person name="Ruprecht R.M."/>
        </authorList>
    </citation>
    <scope>NUCLEOTIDE SEQUENCE [LARGE SCALE GENOMIC DNA]</scope>
</reference>
<organism evidence="2 3">
    <name type="scientific">Zymoseptoria tritici ST99CH_1E4</name>
    <dbReference type="NCBI Taxonomy" id="1276532"/>
    <lineage>
        <taxon>Eukaryota</taxon>
        <taxon>Fungi</taxon>
        <taxon>Dikarya</taxon>
        <taxon>Ascomycota</taxon>
        <taxon>Pezizomycotina</taxon>
        <taxon>Dothideomycetes</taxon>
        <taxon>Dothideomycetidae</taxon>
        <taxon>Mycosphaerellales</taxon>
        <taxon>Mycosphaerellaceae</taxon>
        <taxon>Zymoseptoria</taxon>
    </lineage>
</organism>